<protein>
    <submittedName>
        <fullName evidence="5">Aldo/keto reductase</fullName>
    </submittedName>
</protein>
<accession>A0ABR7EV57</accession>
<evidence type="ECO:0000256" key="2">
    <source>
        <dbReference type="ARBA" id="ARBA00022857"/>
    </source>
</evidence>
<dbReference type="SUPFAM" id="SSF51430">
    <property type="entry name" value="NAD(P)-linked oxidoreductase"/>
    <property type="match status" value="1"/>
</dbReference>
<dbReference type="InterPro" id="IPR036812">
    <property type="entry name" value="NAD(P)_OxRdtase_dom_sf"/>
</dbReference>
<keyword evidence="3" id="KW-0560">Oxidoreductase</keyword>
<evidence type="ECO:0000259" key="4">
    <source>
        <dbReference type="Pfam" id="PF00248"/>
    </source>
</evidence>
<reference evidence="5 6" key="1">
    <citation type="submission" date="2020-08" db="EMBL/GenBank/DDBJ databases">
        <title>Genome public.</title>
        <authorList>
            <person name="Liu C."/>
            <person name="Sun Q."/>
        </authorList>
    </citation>
    <scope>NUCLEOTIDE SEQUENCE [LARGE SCALE GENOMIC DNA]</scope>
    <source>
        <strain evidence="5 6">NSJ-36</strain>
    </source>
</reference>
<evidence type="ECO:0000256" key="3">
    <source>
        <dbReference type="ARBA" id="ARBA00023002"/>
    </source>
</evidence>
<sequence>MADIADIYTAAADRYEKMTYNRVGRSGLKFPAVSLGLWHNFGSKDNYDNMKAMCRTAFDNGITQFDVANNYGPVYGSAEKSLGRILKDDFMPYRDELVIATKAGYDMWDGPYGDGGSRKYLMASLDQSLKRLGLDYVDVFYHHRMDPNTPLEETMDALTDIVRSGKALYAGVSNYNEEYTKRAVELLRERHCPFIVNQRRYSIYDRTIEEDGVKDCCRENGVGIIAFSPLAQGCLTDKYLHGIPEDSRAARDPRFLHKSDITAELVKKTTALNEIAKLRGQSLAQMALAWILKDGDVCSVLIGASRPEQILDNIAALQNISFTKEELDAIDRISKA</sequence>
<feature type="domain" description="NADP-dependent oxidoreductase" evidence="4">
    <location>
        <begin position="33"/>
        <end position="334"/>
    </location>
</feature>
<evidence type="ECO:0000313" key="5">
    <source>
        <dbReference type="EMBL" id="MBC5665243.1"/>
    </source>
</evidence>
<dbReference type="PANTHER" id="PTHR43150:SF4">
    <property type="entry name" value="L-GLYCERALDEHYDE 3-PHOSPHATE REDUCTASE"/>
    <property type="match status" value="1"/>
</dbReference>
<dbReference type="RefSeq" id="WP_186855820.1">
    <property type="nucleotide sequence ID" value="NZ_JACOOY010000008.1"/>
</dbReference>
<evidence type="ECO:0000313" key="6">
    <source>
        <dbReference type="Proteomes" id="UP000647235"/>
    </source>
</evidence>
<dbReference type="InterPro" id="IPR023210">
    <property type="entry name" value="NADP_OxRdtase_dom"/>
</dbReference>
<name>A0ABR7EV57_9FIRM</name>
<dbReference type="PANTHER" id="PTHR43150">
    <property type="entry name" value="HYPERKINETIC, ISOFORM M"/>
    <property type="match status" value="1"/>
</dbReference>
<dbReference type="Pfam" id="PF00248">
    <property type="entry name" value="Aldo_ket_red"/>
    <property type="match status" value="1"/>
</dbReference>
<proteinExistence type="inferred from homology"/>
<keyword evidence="6" id="KW-1185">Reference proteome</keyword>
<dbReference type="CDD" id="cd19089">
    <property type="entry name" value="AKR_AKR14A1_2"/>
    <property type="match status" value="1"/>
</dbReference>
<gene>
    <name evidence="5" type="ORF">H8S07_08105</name>
</gene>
<dbReference type="Gene3D" id="3.20.20.100">
    <property type="entry name" value="NADP-dependent oxidoreductase domain"/>
    <property type="match status" value="1"/>
</dbReference>
<comment type="caution">
    <text evidence="5">The sequence shown here is derived from an EMBL/GenBank/DDBJ whole genome shotgun (WGS) entry which is preliminary data.</text>
</comment>
<dbReference type="EMBL" id="JACOOY010000008">
    <property type="protein sequence ID" value="MBC5665243.1"/>
    <property type="molecule type" value="Genomic_DNA"/>
</dbReference>
<comment type="similarity">
    <text evidence="1">Belongs to the shaker potassium channel beta subunit family.</text>
</comment>
<dbReference type="Proteomes" id="UP000647235">
    <property type="component" value="Unassembled WGS sequence"/>
</dbReference>
<dbReference type="InterPro" id="IPR005399">
    <property type="entry name" value="K_chnl_volt-dep_bsu_KCNAB-rel"/>
</dbReference>
<evidence type="ECO:0000256" key="1">
    <source>
        <dbReference type="ARBA" id="ARBA00006515"/>
    </source>
</evidence>
<organism evidence="5 6">
    <name type="scientific">Dorea hominis</name>
    <dbReference type="NCBI Taxonomy" id="2763040"/>
    <lineage>
        <taxon>Bacteria</taxon>
        <taxon>Bacillati</taxon>
        <taxon>Bacillota</taxon>
        <taxon>Clostridia</taxon>
        <taxon>Lachnospirales</taxon>
        <taxon>Lachnospiraceae</taxon>
        <taxon>Dorea</taxon>
    </lineage>
</organism>
<keyword evidence="2" id="KW-0521">NADP</keyword>